<name>A0A172WC30_GIBMO</name>
<keyword evidence="1" id="KW-0560">Oxidoreductase</keyword>
<dbReference type="AlphaFoldDB" id="A0A172WC30"/>
<dbReference type="Pfam" id="PF00248">
    <property type="entry name" value="Aldo_ket_red"/>
    <property type="match status" value="1"/>
</dbReference>
<gene>
    <name evidence="3" type="ORF">FVEG_03186</name>
</gene>
<organism evidence="3">
    <name type="scientific">Gibberella moniliformis</name>
    <name type="common">Maize ear and stalk rot fungus</name>
    <name type="synonym">Fusarium verticillioides</name>
    <dbReference type="NCBI Taxonomy" id="117187"/>
    <lineage>
        <taxon>Eukaryota</taxon>
        <taxon>Fungi</taxon>
        <taxon>Dikarya</taxon>
        <taxon>Ascomycota</taxon>
        <taxon>Pezizomycotina</taxon>
        <taxon>Sordariomycetes</taxon>
        <taxon>Hypocreomycetidae</taxon>
        <taxon>Hypocreales</taxon>
        <taxon>Nectriaceae</taxon>
        <taxon>Fusarium</taxon>
        <taxon>Fusarium fujikuroi species complex</taxon>
    </lineage>
</organism>
<dbReference type="PANTHER" id="PTHR43364">
    <property type="entry name" value="NADH-SPECIFIC METHYLGLYOXAL REDUCTASE-RELATED"/>
    <property type="match status" value="1"/>
</dbReference>
<dbReference type="SUPFAM" id="SSF51430">
    <property type="entry name" value="NAD(P)-linked oxidoreductase"/>
    <property type="match status" value="1"/>
</dbReference>
<dbReference type="GO" id="GO:0016491">
    <property type="term" value="F:oxidoreductase activity"/>
    <property type="evidence" value="ECO:0007669"/>
    <property type="project" value="UniProtKB-KW"/>
</dbReference>
<reference evidence="3" key="1">
    <citation type="journal article" date="2016" name="G3 (Bethesda)">
        <title>A Meiotic Drive Element in the Maize Pathogen Fusarium verticillioides Is Located Within a 102 kb Region of Chromosome V.</title>
        <authorList>
            <person name="Pyle J."/>
            <person name="Patel T."/>
            <person name="Merrill B."/>
            <person name="Nsokoshi C."/>
            <person name="McCall M."/>
            <person name="Proctor R.H."/>
            <person name="Brown D.W."/>
            <person name="Hammond T.M."/>
        </authorList>
    </citation>
    <scope>NUCLEOTIDE SEQUENCE</scope>
    <source>
        <strain evidence="3">FGSC 7603</strain>
    </source>
</reference>
<feature type="domain" description="NADP-dependent oxidoreductase" evidence="2">
    <location>
        <begin position="2"/>
        <end position="226"/>
    </location>
</feature>
<evidence type="ECO:0000259" key="2">
    <source>
        <dbReference type="Pfam" id="PF00248"/>
    </source>
</evidence>
<dbReference type="Gene3D" id="3.20.20.100">
    <property type="entry name" value="NADP-dependent oxidoreductase domain"/>
    <property type="match status" value="2"/>
</dbReference>
<sequence length="234" mass="26851">MILGEAIKHYNVPRFKLVISKCFQFVDEDKGPIDPATLTSNDSPRVNRVGLSRKHILDAVDQSVERLGTYIADPQDGSGKVRYIGASSMAAWGFQILQNVAHQNGWHKFISMQGLYSLLRREEERNESLLQLHWRRWNRYSRAEVSLPKLLFRGEDQNTHRALVDRVEEFAQRKGVEMAQIAESWLIAKGCMPICGLESEERIDQAVGAVQVKLSDEEMKYLEKLYVPKVSFPF</sequence>
<proteinExistence type="predicted"/>
<evidence type="ECO:0000256" key="1">
    <source>
        <dbReference type="ARBA" id="ARBA00023002"/>
    </source>
</evidence>
<accession>A0A172WC30</accession>
<dbReference type="InterPro" id="IPR050523">
    <property type="entry name" value="AKR_Detox_Biosynth"/>
</dbReference>
<dbReference type="EMBL" id="KU963213">
    <property type="protein sequence ID" value="ANF07013.1"/>
    <property type="molecule type" value="Genomic_DNA"/>
</dbReference>
<dbReference type="InterPro" id="IPR023210">
    <property type="entry name" value="NADP_OxRdtase_dom"/>
</dbReference>
<protein>
    <recommendedName>
        <fullName evidence="2">NADP-dependent oxidoreductase domain-containing protein</fullName>
    </recommendedName>
</protein>
<evidence type="ECO:0000313" key="3">
    <source>
        <dbReference type="EMBL" id="ANF07013.1"/>
    </source>
</evidence>
<dbReference type="PANTHER" id="PTHR43364:SF15">
    <property type="entry name" value="ARYL-ALCOHOL DEHYDROGENASE AAD16-RELATED"/>
    <property type="match status" value="1"/>
</dbReference>
<dbReference type="InterPro" id="IPR036812">
    <property type="entry name" value="NAD(P)_OxRdtase_dom_sf"/>
</dbReference>